<keyword evidence="2" id="KW-1185">Reference proteome</keyword>
<protein>
    <submittedName>
        <fullName evidence="1">Uncharacterized protein</fullName>
    </submittedName>
</protein>
<dbReference type="AlphaFoldDB" id="A0AAD9S3E2"/>
<evidence type="ECO:0000313" key="2">
    <source>
        <dbReference type="Proteomes" id="UP001265746"/>
    </source>
</evidence>
<evidence type="ECO:0000313" key="1">
    <source>
        <dbReference type="EMBL" id="KAK2595870.1"/>
    </source>
</evidence>
<sequence>MVGLPNPSTLPLFQYYDRAKNALQDITYPDGFQPRRIEDYVLDTANWHPTIRTRPSSTCPFGTGPPHEPRSALRSWVGRQTTIPAGSTSMERASAGKLRIERATDAAVGYGVLALAEISEGTIVGEYMGKLAPPD</sequence>
<accession>A0AAD9S3E2</accession>
<dbReference type="EMBL" id="JAUJFL010000013">
    <property type="protein sequence ID" value="KAK2595870.1"/>
    <property type="molecule type" value="Genomic_DNA"/>
</dbReference>
<dbReference type="Proteomes" id="UP001265746">
    <property type="component" value="Unassembled WGS sequence"/>
</dbReference>
<organism evidence="1 2">
    <name type="scientific">Phomopsis amygdali</name>
    <name type="common">Fusicoccum amygdali</name>
    <dbReference type="NCBI Taxonomy" id="1214568"/>
    <lineage>
        <taxon>Eukaryota</taxon>
        <taxon>Fungi</taxon>
        <taxon>Dikarya</taxon>
        <taxon>Ascomycota</taxon>
        <taxon>Pezizomycotina</taxon>
        <taxon>Sordariomycetes</taxon>
        <taxon>Sordariomycetidae</taxon>
        <taxon>Diaporthales</taxon>
        <taxon>Diaporthaceae</taxon>
        <taxon>Diaporthe</taxon>
    </lineage>
</organism>
<reference evidence="1" key="1">
    <citation type="submission" date="2023-06" db="EMBL/GenBank/DDBJ databases">
        <authorList>
            <person name="Noh H."/>
        </authorList>
    </citation>
    <scope>NUCLEOTIDE SEQUENCE</scope>
    <source>
        <strain evidence="1">DUCC20226</strain>
    </source>
</reference>
<proteinExistence type="predicted"/>
<name>A0AAD9S3E2_PHOAM</name>
<comment type="caution">
    <text evidence="1">The sequence shown here is derived from an EMBL/GenBank/DDBJ whole genome shotgun (WGS) entry which is preliminary data.</text>
</comment>
<gene>
    <name evidence="1" type="ORF">N8I77_013662</name>
</gene>